<dbReference type="SUPFAM" id="SSF64438">
    <property type="entry name" value="CNF1/YfiH-like putative cysteine hydrolases"/>
    <property type="match status" value="1"/>
</dbReference>
<organism evidence="5 6">
    <name type="scientific">Uliginosibacterium silvisoli</name>
    <dbReference type="NCBI Taxonomy" id="3114758"/>
    <lineage>
        <taxon>Bacteria</taxon>
        <taxon>Pseudomonadati</taxon>
        <taxon>Pseudomonadota</taxon>
        <taxon>Betaproteobacteria</taxon>
        <taxon>Rhodocyclales</taxon>
        <taxon>Zoogloeaceae</taxon>
        <taxon>Uliginosibacterium</taxon>
    </lineage>
</organism>
<comment type="similarity">
    <text evidence="3">Belongs to the CheD family.</text>
</comment>
<dbReference type="RefSeq" id="WP_327598865.1">
    <property type="nucleotide sequence ID" value="NZ_JAYXHS010000001.1"/>
</dbReference>
<comment type="function">
    <text evidence="3">Probably deamidates glutamine residues to glutamate on methyl-accepting chemotaxis receptors (MCPs), playing an important role in chemotaxis.</text>
</comment>
<dbReference type="InterPro" id="IPR011324">
    <property type="entry name" value="Cytotoxic_necrot_fac-like_cat"/>
</dbReference>
<keyword evidence="1 3" id="KW-0145">Chemotaxis</keyword>
<dbReference type="Pfam" id="PF03975">
    <property type="entry name" value="CheD"/>
    <property type="match status" value="1"/>
</dbReference>
<keyword evidence="6" id="KW-1185">Reference proteome</keyword>
<dbReference type="HAMAP" id="MF_01440">
    <property type="entry name" value="CheD"/>
    <property type="match status" value="1"/>
</dbReference>
<comment type="catalytic activity">
    <reaction evidence="3">
        <text>L-glutaminyl-[protein] + H2O = L-glutamyl-[protein] + NH4(+)</text>
        <dbReference type="Rhea" id="RHEA:16441"/>
        <dbReference type="Rhea" id="RHEA-COMP:10207"/>
        <dbReference type="Rhea" id="RHEA-COMP:10208"/>
        <dbReference type="ChEBI" id="CHEBI:15377"/>
        <dbReference type="ChEBI" id="CHEBI:28938"/>
        <dbReference type="ChEBI" id="CHEBI:29973"/>
        <dbReference type="ChEBI" id="CHEBI:30011"/>
        <dbReference type="EC" id="3.5.1.44"/>
    </reaction>
</comment>
<accession>A0ABU6K2L3</accession>
<feature type="region of interest" description="Disordered" evidence="4">
    <location>
        <begin position="156"/>
        <end position="180"/>
    </location>
</feature>
<dbReference type="EC" id="3.5.1.44" evidence="3"/>
<dbReference type="CDD" id="cd16352">
    <property type="entry name" value="CheD"/>
    <property type="match status" value="1"/>
</dbReference>
<evidence type="ECO:0000256" key="2">
    <source>
        <dbReference type="ARBA" id="ARBA00022801"/>
    </source>
</evidence>
<dbReference type="Proteomes" id="UP001331561">
    <property type="component" value="Unassembled WGS sequence"/>
</dbReference>
<dbReference type="Gene3D" id="3.30.1330.200">
    <property type="match status" value="1"/>
</dbReference>
<protein>
    <recommendedName>
        <fullName evidence="3">Probable chemoreceptor glutamine deamidase CheD</fullName>
        <ecNumber evidence="3">3.5.1.44</ecNumber>
    </recommendedName>
</protein>
<comment type="caution">
    <text evidence="5">The sequence shown here is derived from an EMBL/GenBank/DDBJ whole genome shotgun (WGS) entry which is preliminary data.</text>
</comment>
<reference evidence="5 6" key="1">
    <citation type="submission" date="2024-01" db="EMBL/GenBank/DDBJ databases">
        <title>Uliginosibacterium soil sp. nov.</title>
        <authorList>
            <person name="Lv Y."/>
        </authorList>
    </citation>
    <scope>NUCLEOTIDE SEQUENCE [LARGE SCALE GENOMIC DNA]</scope>
    <source>
        <strain evidence="5 6">H3</strain>
    </source>
</reference>
<evidence type="ECO:0000256" key="4">
    <source>
        <dbReference type="SAM" id="MobiDB-lite"/>
    </source>
</evidence>
<evidence type="ECO:0000256" key="3">
    <source>
        <dbReference type="HAMAP-Rule" id="MF_01440"/>
    </source>
</evidence>
<dbReference type="EMBL" id="JAYXHS010000001">
    <property type="protein sequence ID" value="MEC5385921.1"/>
    <property type="molecule type" value="Genomic_DNA"/>
</dbReference>
<dbReference type="PANTHER" id="PTHR35147:SF3">
    <property type="entry name" value="CHEMORECEPTOR GLUTAMINE DEAMIDASE CHED 1-RELATED"/>
    <property type="match status" value="1"/>
</dbReference>
<evidence type="ECO:0000313" key="6">
    <source>
        <dbReference type="Proteomes" id="UP001331561"/>
    </source>
</evidence>
<sequence length="180" mass="19894">MPDKHKSKEVFLQPGEFFVGNEDYRVRTVLGSCVSITIWHPTLRTGAMSHFLLPSRGRAKAQPPDGRYADEALWLMLHELALRNVPQTQCEAKIFGGGNMFPLHGSRNRMKVGENNGHAARTLLTACGIPIVSESLFGEGHRHIIFDIGTGDVWSRHTSPDTTSLHQPHPAVRPKAKGLA</sequence>
<evidence type="ECO:0000313" key="5">
    <source>
        <dbReference type="EMBL" id="MEC5385921.1"/>
    </source>
</evidence>
<evidence type="ECO:0000256" key="1">
    <source>
        <dbReference type="ARBA" id="ARBA00022500"/>
    </source>
</evidence>
<dbReference type="PANTHER" id="PTHR35147">
    <property type="entry name" value="CHEMORECEPTOR GLUTAMINE DEAMIDASE CHED-RELATED"/>
    <property type="match status" value="1"/>
</dbReference>
<proteinExistence type="inferred from homology"/>
<dbReference type="InterPro" id="IPR038592">
    <property type="entry name" value="CheD-like_sf"/>
</dbReference>
<gene>
    <name evidence="3" type="primary">cheD</name>
    <name evidence="5" type="ORF">VVD49_09310</name>
</gene>
<keyword evidence="2 3" id="KW-0378">Hydrolase</keyword>
<dbReference type="InterPro" id="IPR005659">
    <property type="entry name" value="Chemorcpt_Glu_NH3ase_CheD"/>
</dbReference>
<name>A0ABU6K2L3_9RHOO</name>